<dbReference type="Proteomes" id="UP000199387">
    <property type="component" value="Unassembled WGS sequence"/>
</dbReference>
<dbReference type="SUPFAM" id="SSF143842">
    <property type="entry name" value="YwmB-like"/>
    <property type="match status" value="1"/>
</dbReference>
<dbReference type="Pfam" id="PF08680">
    <property type="entry name" value="DUF1779"/>
    <property type="match status" value="1"/>
</dbReference>
<dbReference type="InterPro" id="IPR014794">
    <property type="entry name" value="DUF1779"/>
</dbReference>
<accession>A0A1G6MEE9</accession>
<protein>
    <submittedName>
        <fullName evidence="1">TATA-box binding</fullName>
    </submittedName>
</protein>
<sequence>MIQKWFGIPALLLLSVLLIAFSSTFTEDDQMELVRAFERMDVEATRYMVHHGGRIDRRLTGEEVHQLADGLADELSLGDAQIERRSDGTRLEAAGTWSRNIQVELTVINDRPQPQRVQPYLAIRVSGSELHRSQLLQVRNRLHRALHQYRIQPRTHFSIQGTVSMERADRHGREALIRRVMKALGAREVESMRTDRTTSVSAYTPLFTGGLKTGGGIMNVQIAAKAGQEDRQMILTLGTPIITIEY</sequence>
<organism evidence="1 2">
    <name type="scientific">Melghirimyces thermohalophilus</name>
    <dbReference type="NCBI Taxonomy" id="1236220"/>
    <lineage>
        <taxon>Bacteria</taxon>
        <taxon>Bacillati</taxon>
        <taxon>Bacillota</taxon>
        <taxon>Bacilli</taxon>
        <taxon>Bacillales</taxon>
        <taxon>Thermoactinomycetaceae</taxon>
        <taxon>Melghirimyces</taxon>
    </lineage>
</organism>
<dbReference type="EMBL" id="FMZA01000009">
    <property type="protein sequence ID" value="SDC53335.1"/>
    <property type="molecule type" value="Genomic_DNA"/>
</dbReference>
<dbReference type="OrthoDB" id="2374820at2"/>
<evidence type="ECO:0000313" key="2">
    <source>
        <dbReference type="Proteomes" id="UP000199387"/>
    </source>
</evidence>
<dbReference type="AlphaFoldDB" id="A0A1G6MEE9"/>
<evidence type="ECO:0000313" key="1">
    <source>
        <dbReference type="EMBL" id="SDC53335.1"/>
    </source>
</evidence>
<dbReference type="Gene3D" id="3.30.360.40">
    <property type="entry name" value="YwmB-like"/>
    <property type="match status" value="1"/>
</dbReference>
<keyword evidence="2" id="KW-1185">Reference proteome</keyword>
<proteinExistence type="predicted"/>
<reference evidence="1 2" key="1">
    <citation type="submission" date="2016-10" db="EMBL/GenBank/DDBJ databases">
        <authorList>
            <person name="de Groot N.N."/>
        </authorList>
    </citation>
    <scope>NUCLEOTIDE SEQUENCE [LARGE SCALE GENOMIC DNA]</scope>
    <source>
        <strain evidence="1 2">DSM 45514</strain>
    </source>
</reference>
<dbReference type="STRING" id="1236220.SAMN04488112_109118"/>
<gene>
    <name evidence="1" type="ORF">SAMN04488112_109118</name>
</gene>
<dbReference type="InterPro" id="IPR036209">
    <property type="entry name" value="YwmB-like_sf"/>
</dbReference>
<name>A0A1G6MEE9_9BACL</name>
<dbReference type="RefSeq" id="WP_091569676.1">
    <property type="nucleotide sequence ID" value="NZ_FMZA01000009.1"/>
</dbReference>